<gene>
    <name evidence="3" type="ORF">Ae201684_000523</name>
</gene>
<keyword evidence="4" id="KW-1185">Reference proteome</keyword>
<sequence length="545" mass="60969">MMASTMSTSSLREALQALGISSNTPGVRGDERRAILLARYMDATGGGGGGVKPGTSTAQQMSMTDLRRELELRGINTNTPGLRGDDRRAALLSRWQTHCQQPVVAAPDHEDHGESNNRMEEAQDSMADPMAQPSTSPLKRSQQLKAEAKRLQVDIDAIQQAKTHATTDDKERKRSKLSAELENEKIAALHDLQERIKKQSLVGFNEILQVSKEDERRTSPTKPTNKRMNPLLQTQTLTDLRRQMLPTTAAMTSRSDSLETVNQDRIHSFPITQPTALSRADSLGRKAFFLHRIKGDFAAAEAAYNEAIDADPTHSVNLGHFALFLDRVAKRYDDAEEFYLRAIDASSEIPMHLSLYANFLNRVRHDSVRAEEYYLRCLRDFPRDADTLGNYANFLRYTKHDLAAASSYFAKAMAVDPSHANNLSQFASLLSEMGQLDRADACYEKAIQLDGDNPTICGNYANLLVKQAKLDAAKSLYLKAMQLDPDSHIAQQNYAIFLRDHPSMRTGETRRIAMHPKDRWAMSVKQTTQLVRATAAFQKQNPPVH</sequence>
<evidence type="ECO:0000256" key="2">
    <source>
        <dbReference type="SAM" id="MobiDB-lite"/>
    </source>
</evidence>
<protein>
    <submittedName>
        <fullName evidence="3">Uncharacterized protein</fullName>
    </submittedName>
</protein>
<dbReference type="Gene3D" id="1.25.40.10">
    <property type="entry name" value="Tetratricopeptide repeat domain"/>
    <property type="match status" value="1"/>
</dbReference>
<keyword evidence="1" id="KW-0802">TPR repeat</keyword>
<feature type="region of interest" description="Disordered" evidence="2">
    <location>
        <begin position="105"/>
        <end position="147"/>
    </location>
</feature>
<feature type="compositionally biased region" description="Polar residues" evidence="2">
    <location>
        <begin position="132"/>
        <end position="144"/>
    </location>
</feature>
<dbReference type="VEuPathDB" id="FungiDB:AeMF1_017622"/>
<evidence type="ECO:0000256" key="1">
    <source>
        <dbReference type="PROSITE-ProRule" id="PRU00339"/>
    </source>
</evidence>
<proteinExistence type="predicted"/>
<dbReference type="PANTHER" id="PTHR26312:SF87">
    <property type="entry name" value="TETRATRICOPEPTIDE REPEAT PROTEIN 5"/>
    <property type="match status" value="1"/>
</dbReference>
<feature type="compositionally biased region" description="Basic and acidic residues" evidence="2">
    <location>
        <begin position="107"/>
        <end position="121"/>
    </location>
</feature>
<dbReference type="SMART" id="SM00028">
    <property type="entry name" value="TPR"/>
    <property type="match status" value="4"/>
</dbReference>
<dbReference type="PANTHER" id="PTHR26312">
    <property type="entry name" value="TETRATRICOPEPTIDE REPEAT PROTEIN 5"/>
    <property type="match status" value="1"/>
</dbReference>
<reference evidence="3 4" key="1">
    <citation type="submission" date="2019-07" db="EMBL/GenBank/DDBJ databases">
        <title>Genomics analysis of Aphanomyces spp. identifies a new class of oomycete effector associated with host adaptation.</title>
        <authorList>
            <person name="Gaulin E."/>
        </authorList>
    </citation>
    <scope>NUCLEOTIDE SEQUENCE [LARGE SCALE GENOMIC DNA]</scope>
    <source>
        <strain evidence="3 4">ATCC 201684</strain>
    </source>
</reference>
<dbReference type="Proteomes" id="UP000481153">
    <property type="component" value="Unassembled WGS sequence"/>
</dbReference>
<dbReference type="SUPFAM" id="SSF81901">
    <property type="entry name" value="HCP-like"/>
    <property type="match status" value="1"/>
</dbReference>
<dbReference type="Pfam" id="PF13181">
    <property type="entry name" value="TPR_8"/>
    <property type="match status" value="3"/>
</dbReference>
<accession>A0A6G0XWM9</accession>
<dbReference type="PROSITE" id="PS50005">
    <property type="entry name" value="TPR"/>
    <property type="match status" value="1"/>
</dbReference>
<dbReference type="InterPro" id="IPR019734">
    <property type="entry name" value="TPR_rpt"/>
</dbReference>
<dbReference type="InterPro" id="IPR011990">
    <property type="entry name" value="TPR-like_helical_dom_sf"/>
</dbReference>
<dbReference type="EMBL" id="VJMJ01000003">
    <property type="protein sequence ID" value="KAF0744935.1"/>
    <property type="molecule type" value="Genomic_DNA"/>
</dbReference>
<comment type="caution">
    <text evidence="3">The sequence shown here is derived from an EMBL/GenBank/DDBJ whole genome shotgun (WGS) entry which is preliminary data.</text>
</comment>
<organism evidence="3 4">
    <name type="scientific">Aphanomyces euteiches</name>
    <dbReference type="NCBI Taxonomy" id="100861"/>
    <lineage>
        <taxon>Eukaryota</taxon>
        <taxon>Sar</taxon>
        <taxon>Stramenopiles</taxon>
        <taxon>Oomycota</taxon>
        <taxon>Saprolegniomycetes</taxon>
        <taxon>Saprolegniales</taxon>
        <taxon>Verrucalvaceae</taxon>
        <taxon>Aphanomyces</taxon>
    </lineage>
</organism>
<dbReference type="AlphaFoldDB" id="A0A6G0XWM9"/>
<feature type="repeat" description="TPR" evidence="1">
    <location>
        <begin position="420"/>
        <end position="453"/>
    </location>
</feature>
<evidence type="ECO:0000313" key="3">
    <source>
        <dbReference type="EMBL" id="KAF0744935.1"/>
    </source>
</evidence>
<name>A0A6G0XWM9_9STRA</name>
<evidence type="ECO:0000313" key="4">
    <source>
        <dbReference type="Proteomes" id="UP000481153"/>
    </source>
</evidence>